<evidence type="ECO:0000313" key="4">
    <source>
        <dbReference type="EMBL" id="MDX6806397.1"/>
    </source>
</evidence>
<comment type="caution">
    <text evidence="4">The sequence shown here is derived from an EMBL/GenBank/DDBJ whole genome shotgun (WGS) entry which is preliminary data.</text>
</comment>
<evidence type="ECO:0000256" key="1">
    <source>
        <dbReference type="SAM" id="MobiDB-lite"/>
    </source>
</evidence>
<feature type="domain" description="DUF6460" evidence="3">
    <location>
        <begin position="75"/>
        <end position="108"/>
    </location>
</feature>
<name>A0ABU4RNG9_9HYPH</name>
<gene>
    <name evidence="4" type="ORF">SCD90_09995</name>
</gene>
<sequence length="112" mass="12672">MSNPPPDSRAPMDRRDVPHTRSSNPVTRFFGGSPLWVLLKLALLSVVIGVVLAAFGLDVRGLFYAVQDLFYAFFDNIYDALATLTRWFLLGAVIVFPLWLLSRLFDLGSRRR</sequence>
<organism evidence="4 5">
    <name type="scientific">Terrihabitans rhizophilus</name>
    <dbReference type="NCBI Taxonomy" id="3092662"/>
    <lineage>
        <taxon>Bacteria</taxon>
        <taxon>Pseudomonadati</taxon>
        <taxon>Pseudomonadota</taxon>
        <taxon>Alphaproteobacteria</taxon>
        <taxon>Hyphomicrobiales</taxon>
        <taxon>Terrihabitans</taxon>
    </lineage>
</organism>
<feature type="transmembrane region" description="Helical" evidence="2">
    <location>
        <begin position="35"/>
        <end position="55"/>
    </location>
</feature>
<feature type="compositionally biased region" description="Basic and acidic residues" evidence="1">
    <location>
        <begin position="10"/>
        <end position="19"/>
    </location>
</feature>
<dbReference type="InterPro" id="IPR045594">
    <property type="entry name" value="DUF6460"/>
</dbReference>
<keyword evidence="2" id="KW-0472">Membrane</keyword>
<keyword evidence="2" id="KW-0812">Transmembrane</keyword>
<keyword evidence="2" id="KW-1133">Transmembrane helix</keyword>
<evidence type="ECO:0000313" key="5">
    <source>
        <dbReference type="Proteomes" id="UP001274321"/>
    </source>
</evidence>
<feature type="region of interest" description="Disordered" evidence="1">
    <location>
        <begin position="1"/>
        <end position="24"/>
    </location>
</feature>
<dbReference type="Pfam" id="PF20061">
    <property type="entry name" value="DUF6460"/>
    <property type="match status" value="1"/>
</dbReference>
<feature type="transmembrane region" description="Helical" evidence="2">
    <location>
        <begin position="87"/>
        <end position="105"/>
    </location>
</feature>
<dbReference type="RefSeq" id="WP_319844527.1">
    <property type="nucleotide sequence ID" value="NZ_JAXAFJ010000005.1"/>
</dbReference>
<reference evidence="4 5" key="1">
    <citation type="submission" date="2023-11" db="EMBL/GenBank/DDBJ databases">
        <authorList>
            <person name="Bao R."/>
        </authorList>
    </citation>
    <scope>NUCLEOTIDE SEQUENCE [LARGE SCALE GENOMIC DNA]</scope>
    <source>
        <strain evidence="4 5">PJ23</strain>
    </source>
</reference>
<evidence type="ECO:0000259" key="3">
    <source>
        <dbReference type="Pfam" id="PF20061"/>
    </source>
</evidence>
<dbReference type="Proteomes" id="UP001274321">
    <property type="component" value="Unassembled WGS sequence"/>
</dbReference>
<dbReference type="EMBL" id="JAXAFJ010000005">
    <property type="protein sequence ID" value="MDX6806397.1"/>
    <property type="molecule type" value="Genomic_DNA"/>
</dbReference>
<evidence type="ECO:0000256" key="2">
    <source>
        <dbReference type="SAM" id="Phobius"/>
    </source>
</evidence>
<protein>
    <submittedName>
        <fullName evidence="4">DUF6460 domain-containing protein</fullName>
    </submittedName>
</protein>
<proteinExistence type="predicted"/>
<keyword evidence="5" id="KW-1185">Reference proteome</keyword>
<accession>A0ABU4RNG9</accession>